<dbReference type="AlphaFoldDB" id="A0A9W7D1W2"/>
<sequence>MAHHYNVLHLLKFDFNAVMEAMTDETKAAAWAMDVGLLEKAMLCPQCTRLMRLNVQSRHWRCCRKKSHEDSKEVQRSILVSSRFSKMKLTLQQAICLIVAWCMRNPQAQAAHMTKVSENTASDWYTACRVLCSKEGEFKV</sequence>
<proteinExistence type="predicted"/>
<reference evidence="1" key="1">
    <citation type="submission" date="2023-04" db="EMBL/GenBank/DDBJ databases">
        <title>Phytophthora fragariaefolia NBRC 109709.</title>
        <authorList>
            <person name="Ichikawa N."/>
            <person name="Sato H."/>
            <person name="Tonouchi N."/>
        </authorList>
    </citation>
    <scope>NUCLEOTIDE SEQUENCE</scope>
    <source>
        <strain evidence="1">NBRC 109709</strain>
    </source>
</reference>
<gene>
    <name evidence="1" type="ORF">Pfra01_002274300</name>
</gene>
<accession>A0A9W7D1W2</accession>
<name>A0A9W7D1W2_9STRA</name>
<organism evidence="1 2">
    <name type="scientific">Phytophthora fragariaefolia</name>
    <dbReference type="NCBI Taxonomy" id="1490495"/>
    <lineage>
        <taxon>Eukaryota</taxon>
        <taxon>Sar</taxon>
        <taxon>Stramenopiles</taxon>
        <taxon>Oomycota</taxon>
        <taxon>Peronosporomycetes</taxon>
        <taxon>Peronosporales</taxon>
        <taxon>Peronosporaceae</taxon>
        <taxon>Phytophthora</taxon>
    </lineage>
</organism>
<evidence type="ECO:0000313" key="1">
    <source>
        <dbReference type="EMBL" id="GMF54474.1"/>
    </source>
</evidence>
<comment type="caution">
    <text evidence="1">The sequence shown here is derived from an EMBL/GenBank/DDBJ whole genome shotgun (WGS) entry which is preliminary data.</text>
</comment>
<dbReference type="EMBL" id="BSXT01003509">
    <property type="protein sequence ID" value="GMF54474.1"/>
    <property type="molecule type" value="Genomic_DNA"/>
</dbReference>
<protein>
    <submittedName>
        <fullName evidence="1">Unnamed protein product</fullName>
    </submittedName>
</protein>
<dbReference type="Proteomes" id="UP001165121">
    <property type="component" value="Unassembled WGS sequence"/>
</dbReference>
<dbReference type="OrthoDB" id="121867at2759"/>
<keyword evidence="2" id="KW-1185">Reference proteome</keyword>
<evidence type="ECO:0000313" key="2">
    <source>
        <dbReference type="Proteomes" id="UP001165121"/>
    </source>
</evidence>